<feature type="signal peptide" evidence="6">
    <location>
        <begin position="1"/>
        <end position="29"/>
    </location>
</feature>
<dbReference type="RefSeq" id="WP_211353233.1">
    <property type="nucleotide sequence ID" value="NZ_CP144375.1"/>
</dbReference>
<gene>
    <name evidence="8" type="ORF">BCF44_109116</name>
</gene>
<dbReference type="EMBL" id="QUNO01000009">
    <property type="protein sequence ID" value="REH43573.1"/>
    <property type="molecule type" value="Genomic_DNA"/>
</dbReference>
<dbReference type="Pfam" id="PF01565">
    <property type="entry name" value="FAD_binding_4"/>
    <property type="match status" value="1"/>
</dbReference>
<keyword evidence="4" id="KW-0274">FAD</keyword>
<dbReference type="Gene3D" id="3.30.465.10">
    <property type="match status" value="1"/>
</dbReference>
<organism evidence="8 9">
    <name type="scientific">Kutzneria buriramensis</name>
    <dbReference type="NCBI Taxonomy" id="1045776"/>
    <lineage>
        <taxon>Bacteria</taxon>
        <taxon>Bacillati</taxon>
        <taxon>Actinomycetota</taxon>
        <taxon>Actinomycetes</taxon>
        <taxon>Pseudonocardiales</taxon>
        <taxon>Pseudonocardiaceae</taxon>
        <taxon>Kutzneria</taxon>
    </lineage>
</organism>
<keyword evidence="6" id="KW-0732">Signal</keyword>
<evidence type="ECO:0000256" key="1">
    <source>
        <dbReference type="ARBA" id="ARBA00001974"/>
    </source>
</evidence>
<feature type="domain" description="FAD-binding PCMH-type" evidence="7">
    <location>
        <begin position="71"/>
        <end position="240"/>
    </location>
</feature>
<evidence type="ECO:0000256" key="2">
    <source>
        <dbReference type="ARBA" id="ARBA00005466"/>
    </source>
</evidence>
<dbReference type="InterPro" id="IPR036318">
    <property type="entry name" value="FAD-bd_PCMH-like_sf"/>
</dbReference>
<dbReference type="AlphaFoldDB" id="A0A3E0HEI7"/>
<proteinExistence type="inferred from homology"/>
<keyword evidence="3" id="KW-0285">Flavoprotein</keyword>
<dbReference type="InterPro" id="IPR012951">
    <property type="entry name" value="BBE"/>
</dbReference>
<dbReference type="InterPro" id="IPR006094">
    <property type="entry name" value="Oxid_FAD_bind_N"/>
</dbReference>
<dbReference type="PANTHER" id="PTHR42973">
    <property type="entry name" value="BINDING OXIDOREDUCTASE, PUTATIVE (AFU_ORTHOLOGUE AFUA_1G17690)-RELATED"/>
    <property type="match status" value="1"/>
</dbReference>
<dbReference type="Gene3D" id="3.40.462.20">
    <property type="match status" value="1"/>
</dbReference>
<dbReference type="InterPro" id="IPR016166">
    <property type="entry name" value="FAD-bd_PCMH"/>
</dbReference>
<sequence>MDRRSFLRAGAGTAAIAAAGLAVGAAASASPWPSSLSAAKWDRLRANLHGRLLLPSDAPYDEARKLAAAQFDSIYPQAVAQCTDPRDVATCIKFAQDNNLASAVRSGGHNFLGWSTSEGLVIDVSTINHVKIGRNSVHLGPGAQAVDVASTIAPHGLSVPAGFCATVCPGGFVTGGGMGWQFRKYGPACDRLLSAKVVLADGRLVTASEHENADLYWALRGGGGGNFGVVVDFEMNPTNITHVGYWTLTWPFPIADHVLHSFQEWSANASLDLAPRAGILLNNADPGAKPVVIVTGVHFGDAAALDADLNQLVSLVGSAPATRVVDQLSYQQALMRQFGCENDSVEQCHLLGTDPEAILPRQAFVLNRTRMFDQAIPETGFAEIAEAFDADRRTGQYRWLGFLALGGNASNPAPGDTAYVHRKAQLFSVFTAGLVLPNPTADDNTAAVNWARGGFNAIDKYSNGHTYVNYPDIELSDYANAYYGSNLPRLSAVKRHFDPHGFFKLPQGIRAHA</sequence>
<dbReference type="PROSITE" id="PS51387">
    <property type="entry name" value="FAD_PCMH"/>
    <property type="match status" value="1"/>
</dbReference>
<dbReference type="PROSITE" id="PS51318">
    <property type="entry name" value="TAT"/>
    <property type="match status" value="1"/>
</dbReference>
<accession>A0A3E0HEI7</accession>
<reference evidence="8 9" key="1">
    <citation type="submission" date="2018-08" db="EMBL/GenBank/DDBJ databases">
        <title>Genomic Encyclopedia of Archaeal and Bacterial Type Strains, Phase II (KMG-II): from individual species to whole genera.</title>
        <authorList>
            <person name="Goeker M."/>
        </authorList>
    </citation>
    <scope>NUCLEOTIDE SEQUENCE [LARGE SCALE GENOMIC DNA]</scope>
    <source>
        <strain evidence="8 9">DSM 45791</strain>
    </source>
</reference>
<keyword evidence="9" id="KW-1185">Reference proteome</keyword>
<dbReference type="Proteomes" id="UP000256269">
    <property type="component" value="Unassembled WGS sequence"/>
</dbReference>
<dbReference type="GO" id="GO:0016491">
    <property type="term" value="F:oxidoreductase activity"/>
    <property type="evidence" value="ECO:0007669"/>
    <property type="project" value="UniProtKB-KW"/>
</dbReference>
<evidence type="ECO:0000256" key="3">
    <source>
        <dbReference type="ARBA" id="ARBA00022630"/>
    </source>
</evidence>
<evidence type="ECO:0000313" key="8">
    <source>
        <dbReference type="EMBL" id="REH43573.1"/>
    </source>
</evidence>
<dbReference type="GO" id="GO:0071949">
    <property type="term" value="F:FAD binding"/>
    <property type="evidence" value="ECO:0007669"/>
    <property type="project" value="InterPro"/>
</dbReference>
<name>A0A3E0HEI7_9PSEU</name>
<dbReference type="PANTHER" id="PTHR42973:SF39">
    <property type="entry name" value="FAD-BINDING PCMH-TYPE DOMAIN-CONTAINING PROTEIN"/>
    <property type="match status" value="1"/>
</dbReference>
<feature type="chain" id="PRO_5039435260" evidence="6">
    <location>
        <begin position="30"/>
        <end position="513"/>
    </location>
</feature>
<comment type="caution">
    <text evidence="8">The sequence shown here is derived from an EMBL/GenBank/DDBJ whole genome shotgun (WGS) entry which is preliminary data.</text>
</comment>
<evidence type="ECO:0000313" key="9">
    <source>
        <dbReference type="Proteomes" id="UP000256269"/>
    </source>
</evidence>
<evidence type="ECO:0000256" key="5">
    <source>
        <dbReference type="ARBA" id="ARBA00023002"/>
    </source>
</evidence>
<dbReference type="InterPro" id="IPR016169">
    <property type="entry name" value="FAD-bd_PCMH_sub2"/>
</dbReference>
<keyword evidence="5" id="KW-0560">Oxidoreductase</keyword>
<dbReference type="InterPro" id="IPR006311">
    <property type="entry name" value="TAT_signal"/>
</dbReference>
<evidence type="ECO:0000259" key="7">
    <source>
        <dbReference type="PROSITE" id="PS51387"/>
    </source>
</evidence>
<protein>
    <submittedName>
        <fullName evidence="8">FAD/FMN-containing dehydrogenase</fullName>
    </submittedName>
</protein>
<dbReference type="Pfam" id="PF08031">
    <property type="entry name" value="BBE"/>
    <property type="match status" value="1"/>
</dbReference>
<dbReference type="InterPro" id="IPR050416">
    <property type="entry name" value="FAD-linked_Oxidoreductase"/>
</dbReference>
<evidence type="ECO:0000256" key="6">
    <source>
        <dbReference type="SAM" id="SignalP"/>
    </source>
</evidence>
<dbReference type="Gene3D" id="3.30.43.10">
    <property type="entry name" value="Uridine Diphospho-n-acetylenolpyruvylglucosamine Reductase, domain 2"/>
    <property type="match status" value="1"/>
</dbReference>
<comment type="similarity">
    <text evidence="2">Belongs to the oxygen-dependent FAD-linked oxidoreductase family.</text>
</comment>
<evidence type="ECO:0000256" key="4">
    <source>
        <dbReference type="ARBA" id="ARBA00022827"/>
    </source>
</evidence>
<dbReference type="SUPFAM" id="SSF56176">
    <property type="entry name" value="FAD-binding/transporter-associated domain-like"/>
    <property type="match status" value="1"/>
</dbReference>
<comment type="cofactor">
    <cofactor evidence="1">
        <name>FAD</name>
        <dbReference type="ChEBI" id="CHEBI:57692"/>
    </cofactor>
</comment>
<dbReference type="InterPro" id="IPR016167">
    <property type="entry name" value="FAD-bd_PCMH_sub1"/>
</dbReference>